<dbReference type="PANTHER" id="PTHR13109:SF7">
    <property type="entry name" value="NEUROCHONDRIN"/>
    <property type="match status" value="1"/>
</dbReference>
<dbReference type="InterPro" id="IPR008709">
    <property type="entry name" value="Neurochondrin"/>
</dbReference>
<dbReference type="AlphaFoldDB" id="A0A067E6C2"/>
<dbReference type="eggNOG" id="KOG2611">
    <property type="taxonomic scope" value="Eukaryota"/>
</dbReference>
<dbReference type="SUPFAM" id="SSF48371">
    <property type="entry name" value="ARM repeat"/>
    <property type="match status" value="1"/>
</dbReference>
<keyword evidence="2" id="KW-1185">Reference proteome</keyword>
<proteinExistence type="predicted"/>
<dbReference type="PANTHER" id="PTHR13109">
    <property type="entry name" value="NEUROCHONDRIN"/>
    <property type="match status" value="1"/>
</dbReference>
<evidence type="ECO:0000313" key="2">
    <source>
        <dbReference type="Proteomes" id="UP000027120"/>
    </source>
</evidence>
<gene>
    <name evidence="1" type="ORF">CISIN_1g006622mg</name>
</gene>
<organism evidence="1 2">
    <name type="scientific">Citrus sinensis</name>
    <name type="common">Sweet orange</name>
    <name type="synonym">Citrus aurantium var. sinensis</name>
    <dbReference type="NCBI Taxonomy" id="2711"/>
    <lineage>
        <taxon>Eukaryota</taxon>
        <taxon>Viridiplantae</taxon>
        <taxon>Streptophyta</taxon>
        <taxon>Embryophyta</taxon>
        <taxon>Tracheophyta</taxon>
        <taxon>Spermatophyta</taxon>
        <taxon>Magnoliopsida</taxon>
        <taxon>eudicotyledons</taxon>
        <taxon>Gunneridae</taxon>
        <taxon>Pentapetalae</taxon>
        <taxon>rosids</taxon>
        <taxon>malvids</taxon>
        <taxon>Sapindales</taxon>
        <taxon>Rutaceae</taxon>
        <taxon>Aurantioideae</taxon>
        <taxon>Citrus</taxon>
    </lineage>
</organism>
<dbReference type="Proteomes" id="UP000027120">
    <property type="component" value="Unassembled WGS sequence"/>
</dbReference>
<dbReference type="SMR" id="A0A067E6C2"/>
<name>A0A067E6C2_CITSI</name>
<dbReference type="Pfam" id="PF05536">
    <property type="entry name" value="Neurochondrin"/>
    <property type="match status" value="1"/>
</dbReference>
<dbReference type="STRING" id="2711.A0A067E6C2"/>
<evidence type="ECO:0008006" key="3">
    <source>
        <dbReference type="Google" id="ProtNLM"/>
    </source>
</evidence>
<accession>A0A067E6C2</accession>
<dbReference type="EMBL" id="KK785199">
    <property type="protein sequence ID" value="KDO46767.1"/>
    <property type="molecule type" value="Genomic_DNA"/>
</dbReference>
<sequence>MDYRSHSQPEESAPSPSLDDCLKLLKGERDEQRLAGLLVVTKFCKGDDAVSLRKIYDAVGPRFLDRLLRTGLGKGINSGNSSENRDAYLQLSVTVLAAFCRVPEIASSEDMVSKVPPILELMLKESGTSILEECYEFLYLVTNATGDGVTTLYESGGMKVLAFQMSTFADGSRLMELAIRLLQLMLSKLSLEIITNDYLSELSTIVTVVAREFAVLHNALKFESLHLLTAVLSSNYSALLHEALRVMPDSKWSMYMRVGVVAILQNRVAPAEKLQALILAESIVSIKGEEWLIGKIDLPDIQDSIPSDRCLLLVLESSRVEIAVLLNELAYLKYEASKNTSSTAESFFSKQRNVAIAFSLVEKIIRLISNIAESEGGLIDDNTFMKVMNGLNETIGVVLEYLQDAKEHERKKGNDLLASVRLVGSYLAETPHACKEKVRELLQHMLSIEGEDEPSPFYSVFFLLPMLCQTTMEIEGCKDLVSSGMYKAVAECLIKLIGPGRVTVEDDGCIFLACDTILNLLLKKEQVRFPMDESTSIHLLKALAYWTEDSNDPTIIMMASCICALLFDSTSEEALVNNTYFDSNSVNSLSRLFARSLASWGQGAPYGKKEDMDLLEIVTAGYSRWAHRFPHIKEAVER</sequence>
<dbReference type="OrthoDB" id="8962942at2759"/>
<dbReference type="InterPro" id="IPR016024">
    <property type="entry name" value="ARM-type_fold"/>
</dbReference>
<dbReference type="KEGG" id="cit:102614071"/>
<dbReference type="PaxDb" id="2711-XP_006483426.1"/>
<protein>
    <recommendedName>
        <fullName evidence="3">Neurochondrin</fullName>
    </recommendedName>
</protein>
<reference evidence="1 2" key="1">
    <citation type="submission" date="2014-04" db="EMBL/GenBank/DDBJ databases">
        <authorList>
            <consortium name="International Citrus Genome Consortium"/>
            <person name="Gmitter F."/>
            <person name="Chen C."/>
            <person name="Farmerie W."/>
            <person name="Harkins T."/>
            <person name="Desany B."/>
            <person name="Mohiuddin M."/>
            <person name="Kodira C."/>
            <person name="Borodovsky M."/>
            <person name="Lomsadze A."/>
            <person name="Burns P."/>
            <person name="Jenkins J."/>
            <person name="Prochnik S."/>
            <person name="Shu S."/>
            <person name="Chapman J."/>
            <person name="Pitluck S."/>
            <person name="Schmutz J."/>
            <person name="Rokhsar D."/>
        </authorList>
    </citation>
    <scope>NUCLEOTIDE SEQUENCE</scope>
</reference>
<evidence type="ECO:0000313" key="1">
    <source>
        <dbReference type="EMBL" id="KDO46767.1"/>
    </source>
</evidence>